<organism evidence="4 6">
    <name type="scientific">Pseudoalteromonas maricaloris</name>
    <dbReference type="NCBI Taxonomy" id="184924"/>
    <lineage>
        <taxon>Bacteria</taxon>
        <taxon>Pseudomonadati</taxon>
        <taxon>Pseudomonadota</taxon>
        <taxon>Gammaproteobacteria</taxon>
        <taxon>Alteromonadales</taxon>
        <taxon>Pseudoalteromonadaceae</taxon>
        <taxon>Pseudoalteromonas</taxon>
    </lineage>
</organism>
<evidence type="ECO:0000256" key="2">
    <source>
        <dbReference type="ARBA" id="ARBA00023163"/>
    </source>
</evidence>
<dbReference type="EMBL" id="CP137578">
    <property type="protein sequence ID" value="WOX30182.1"/>
    <property type="molecule type" value="Genomic_DNA"/>
</dbReference>
<protein>
    <submittedName>
        <fullName evidence="4">WYL domain-containing protein</fullName>
    </submittedName>
</protein>
<dbReference type="GO" id="GO:0003700">
    <property type="term" value="F:DNA-binding transcription factor activity"/>
    <property type="evidence" value="ECO:0007669"/>
    <property type="project" value="InterPro"/>
</dbReference>
<keyword evidence="1" id="KW-0805">Transcription regulation</keyword>
<dbReference type="Pfam" id="PF13280">
    <property type="entry name" value="WYL"/>
    <property type="match status" value="1"/>
</dbReference>
<gene>
    <name evidence="4" type="ORF">F9Y85_08985</name>
    <name evidence="5" type="ORF">R5H13_07975</name>
</gene>
<accession>A0A8I2H577</accession>
<dbReference type="InterPro" id="IPR036388">
    <property type="entry name" value="WH-like_DNA-bd_sf"/>
</dbReference>
<keyword evidence="2" id="KW-0804">Transcription</keyword>
<dbReference type="InterPro" id="IPR036390">
    <property type="entry name" value="WH_DNA-bd_sf"/>
</dbReference>
<feature type="domain" description="HTH deoR-type" evidence="3">
    <location>
        <begin position="12"/>
        <end position="67"/>
    </location>
</feature>
<name>A0A8I2H577_9GAMM</name>
<dbReference type="PROSITE" id="PS52050">
    <property type="entry name" value="WYL"/>
    <property type="match status" value="1"/>
</dbReference>
<dbReference type="Pfam" id="PF08279">
    <property type="entry name" value="HTH_11"/>
    <property type="match status" value="1"/>
</dbReference>
<dbReference type="RefSeq" id="WP_082083458.1">
    <property type="nucleotide sequence ID" value="NZ_CBCSDF010000001.1"/>
</dbReference>
<evidence type="ECO:0000313" key="6">
    <source>
        <dbReference type="Proteomes" id="UP000646877"/>
    </source>
</evidence>
<dbReference type="InterPro" id="IPR026881">
    <property type="entry name" value="WYL_dom"/>
</dbReference>
<dbReference type="PANTHER" id="PTHR34580:SF1">
    <property type="entry name" value="PROTEIN PAFC"/>
    <property type="match status" value="1"/>
</dbReference>
<dbReference type="SUPFAM" id="SSF46785">
    <property type="entry name" value="Winged helix' DNA-binding domain"/>
    <property type="match status" value="1"/>
</dbReference>
<dbReference type="SMART" id="SM00420">
    <property type="entry name" value="HTH_DEOR"/>
    <property type="match status" value="1"/>
</dbReference>
<evidence type="ECO:0000313" key="4">
    <source>
        <dbReference type="EMBL" id="NLR21449.1"/>
    </source>
</evidence>
<dbReference type="InterPro" id="IPR013196">
    <property type="entry name" value="HTH_11"/>
</dbReference>
<dbReference type="Proteomes" id="UP001304419">
    <property type="component" value="Chromosome 1"/>
</dbReference>
<dbReference type="Proteomes" id="UP000646877">
    <property type="component" value="Unassembled WGS sequence"/>
</dbReference>
<evidence type="ECO:0000256" key="1">
    <source>
        <dbReference type="ARBA" id="ARBA00023015"/>
    </source>
</evidence>
<sequence length="245" mass="28219">MKRTTSSGHLARLDKLESMLKSEDFLTVRALSHALHVSTRTLYRDINILRDRGLPIDADKGKGGGVRLHRSWGVGKLSLTEEEAVDLLLSLAMSDRLNSPLFLESLQSIKYKLLALLSSDQKRKIENLRSRVLIGSSASPSVHASYEQSDVPICSALKQAFISKLCLEVSYEDENKRETHRVIEPHYLYFNTPVWYIFAWDHLRMDFRVFRVDRMKRSFALSARFELRPKQEFEHLIETDSPISL</sequence>
<dbReference type="InterPro" id="IPR001034">
    <property type="entry name" value="DeoR_HTH"/>
</dbReference>
<reference evidence="4" key="1">
    <citation type="submission" date="2019-10" db="EMBL/GenBank/DDBJ databases">
        <authorList>
            <person name="Paulsen S."/>
        </authorList>
    </citation>
    <scope>NUCLEOTIDE SEQUENCE</scope>
    <source>
        <strain evidence="4">LMG 19692</strain>
    </source>
</reference>
<proteinExistence type="predicted"/>
<evidence type="ECO:0000313" key="5">
    <source>
        <dbReference type="EMBL" id="WOX30182.1"/>
    </source>
</evidence>
<dbReference type="PANTHER" id="PTHR34580">
    <property type="match status" value="1"/>
</dbReference>
<dbReference type="InterPro" id="IPR051534">
    <property type="entry name" value="CBASS_pafABC_assoc_protein"/>
</dbReference>
<dbReference type="EMBL" id="WEIA01000004">
    <property type="protein sequence ID" value="NLR21449.1"/>
    <property type="molecule type" value="Genomic_DNA"/>
</dbReference>
<evidence type="ECO:0000313" key="7">
    <source>
        <dbReference type="Proteomes" id="UP001304419"/>
    </source>
</evidence>
<evidence type="ECO:0000259" key="3">
    <source>
        <dbReference type="SMART" id="SM00420"/>
    </source>
</evidence>
<dbReference type="Gene3D" id="1.10.10.10">
    <property type="entry name" value="Winged helix-like DNA-binding domain superfamily/Winged helix DNA-binding domain"/>
    <property type="match status" value="1"/>
</dbReference>
<dbReference type="AlphaFoldDB" id="A0A8I2H577"/>
<reference evidence="5 7" key="2">
    <citation type="submission" date="2023-10" db="EMBL/GenBank/DDBJ databases">
        <title>To unveil natural product biosynthetic capacity in Pseudoalteromonas.</title>
        <authorList>
            <person name="Wang J."/>
        </authorList>
    </citation>
    <scope>NUCLEOTIDE SEQUENCE [LARGE SCALE GENOMIC DNA]</scope>
    <source>
        <strain evidence="5 7">DSM 15914</strain>
    </source>
</reference>
<keyword evidence="7" id="KW-1185">Reference proteome</keyword>